<keyword evidence="1" id="KW-0472">Membrane</keyword>
<evidence type="ECO:0000313" key="3">
    <source>
        <dbReference type="Proteomes" id="UP001209878"/>
    </source>
</evidence>
<organism evidence="2 3">
    <name type="scientific">Ridgeia piscesae</name>
    <name type="common">Tubeworm</name>
    <dbReference type="NCBI Taxonomy" id="27915"/>
    <lineage>
        <taxon>Eukaryota</taxon>
        <taxon>Metazoa</taxon>
        <taxon>Spiralia</taxon>
        <taxon>Lophotrochozoa</taxon>
        <taxon>Annelida</taxon>
        <taxon>Polychaeta</taxon>
        <taxon>Sedentaria</taxon>
        <taxon>Canalipalpata</taxon>
        <taxon>Sabellida</taxon>
        <taxon>Siboglinidae</taxon>
        <taxon>Ridgeia</taxon>
    </lineage>
</organism>
<name>A0AAD9NG33_RIDPI</name>
<protein>
    <submittedName>
        <fullName evidence="2">Uncharacterized protein</fullName>
    </submittedName>
</protein>
<gene>
    <name evidence="2" type="ORF">NP493_1343g00052</name>
</gene>
<sequence>MGFLKRFCYCCNVRSGSIFSGFYSTIYSLIYVGLLFFRYVGFDYLTSSRTYSVLVYASVVIFGCHAICSLIVVLGICTDSVMFLFPFLFTAVVCMIHAAITICLVLIKELKDHGEVGVWEACTSVYHIINIVITVSILLSTMRLTQDFMRDKGTARYYRRRRSRRRRRAAMILEAMELGQQPPPLPFPFEELYNALTPYPVPGPVIEPPSYVDKPPPYSTLPRPETTRQTVGDAYLHEPEAGMSSATAPEVGVGECAAPPYSSGACADVADETRSCCELGACGCHNGSAYAINTGGETSRTEIETGHELRHGECDTRSRDDELYGACASRARKRRYSSDAGVSTPVGVPLATQTAFIIAQEYPALEWDHHEGVVATCDSITHI</sequence>
<feature type="transmembrane region" description="Helical" evidence="1">
    <location>
        <begin position="21"/>
        <end position="41"/>
    </location>
</feature>
<accession>A0AAD9NG33</accession>
<reference evidence="2" key="1">
    <citation type="journal article" date="2023" name="Mol. Biol. Evol.">
        <title>Third-Generation Sequencing Reveals the Adaptive Role of the Epigenome in Three Deep-Sea Polychaetes.</title>
        <authorList>
            <person name="Perez M."/>
            <person name="Aroh O."/>
            <person name="Sun Y."/>
            <person name="Lan Y."/>
            <person name="Juniper S.K."/>
            <person name="Young C.R."/>
            <person name="Angers B."/>
            <person name="Qian P.Y."/>
        </authorList>
    </citation>
    <scope>NUCLEOTIDE SEQUENCE</scope>
    <source>
        <strain evidence="2">R07B-5</strain>
    </source>
</reference>
<keyword evidence="3" id="KW-1185">Reference proteome</keyword>
<dbReference type="AlphaFoldDB" id="A0AAD9NG33"/>
<comment type="caution">
    <text evidence="2">The sequence shown here is derived from an EMBL/GenBank/DDBJ whole genome shotgun (WGS) entry which is preliminary data.</text>
</comment>
<evidence type="ECO:0000313" key="2">
    <source>
        <dbReference type="EMBL" id="KAK2165879.1"/>
    </source>
</evidence>
<keyword evidence="1" id="KW-1133">Transmembrane helix</keyword>
<dbReference type="PANTHER" id="PTHR36694:SF11">
    <property type="entry name" value="LP21121P-RELATED"/>
    <property type="match status" value="1"/>
</dbReference>
<dbReference type="EMBL" id="JAODUO010001343">
    <property type="protein sequence ID" value="KAK2165879.1"/>
    <property type="molecule type" value="Genomic_DNA"/>
</dbReference>
<feature type="transmembrane region" description="Helical" evidence="1">
    <location>
        <begin position="127"/>
        <end position="145"/>
    </location>
</feature>
<keyword evidence="1" id="KW-0812">Transmembrane</keyword>
<feature type="transmembrane region" description="Helical" evidence="1">
    <location>
        <begin position="53"/>
        <end position="76"/>
    </location>
</feature>
<dbReference type="PANTHER" id="PTHR36694">
    <property type="entry name" value="PASIFLORA 1, ISOFORM A-RELATED"/>
    <property type="match status" value="1"/>
</dbReference>
<proteinExistence type="predicted"/>
<evidence type="ECO:0000256" key="1">
    <source>
        <dbReference type="SAM" id="Phobius"/>
    </source>
</evidence>
<dbReference type="Proteomes" id="UP001209878">
    <property type="component" value="Unassembled WGS sequence"/>
</dbReference>
<feature type="transmembrane region" description="Helical" evidence="1">
    <location>
        <begin position="83"/>
        <end position="107"/>
    </location>
</feature>